<proteinExistence type="inferred from homology"/>
<evidence type="ECO:0000313" key="6">
    <source>
        <dbReference type="EMBL" id="PHT95614.1"/>
    </source>
</evidence>
<dbReference type="SUPFAM" id="SSF54001">
    <property type="entry name" value="Cysteine proteinases"/>
    <property type="match status" value="1"/>
</dbReference>
<dbReference type="InterPro" id="IPR038765">
    <property type="entry name" value="Papain-like_cys_pep_sf"/>
</dbReference>
<dbReference type="PANTHER" id="PTHR31470">
    <property type="entry name" value="CYSTEINE PROTEINASES SUPERFAMILY PROTEIN-RELATED-RELATED"/>
    <property type="match status" value="1"/>
</dbReference>
<reference evidence="6 7" key="2">
    <citation type="journal article" date="2017" name="Genome Biol.">
        <title>New reference genome sequences of hot pepper reveal the massive evolution of plant disease-resistance genes by retroduplication.</title>
        <authorList>
            <person name="Kim S."/>
            <person name="Park J."/>
            <person name="Yeom S.I."/>
            <person name="Kim Y.M."/>
            <person name="Seo E."/>
            <person name="Kim K.T."/>
            <person name="Kim M.S."/>
            <person name="Lee J.M."/>
            <person name="Cheong K."/>
            <person name="Shin H.S."/>
            <person name="Kim S.B."/>
            <person name="Han K."/>
            <person name="Lee J."/>
            <person name="Park M."/>
            <person name="Lee H.A."/>
            <person name="Lee H.Y."/>
            <person name="Lee Y."/>
            <person name="Oh S."/>
            <person name="Lee J.H."/>
            <person name="Choi E."/>
            <person name="Choi E."/>
            <person name="Lee S.E."/>
            <person name="Jeon J."/>
            <person name="Kim H."/>
            <person name="Choi G."/>
            <person name="Song H."/>
            <person name="Lee J."/>
            <person name="Lee S.C."/>
            <person name="Kwon J.K."/>
            <person name="Lee H.Y."/>
            <person name="Koo N."/>
            <person name="Hong Y."/>
            <person name="Kim R.W."/>
            <person name="Kang W.H."/>
            <person name="Huh J.H."/>
            <person name="Kang B.C."/>
            <person name="Yang T.J."/>
            <person name="Lee Y.H."/>
            <person name="Bennetzen J.L."/>
            <person name="Choi D."/>
        </authorList>
    </citation>
    <scope>NUCLEOTIDE SEQUENCE [LARGE SCALE GENOMIC DNA]</scope>
    <source>
        <strain evidence="7">cv. CM334</strain>
    </source>
</reference>
<gene>
    <name evidence="6" type="ORF">T459_03496</name>
</gene>
<comment type="similarity">
    <text evidence="1">Belongs to the peptidase C48 family.</text>
</comment>
<protein>
    <recommendedName>
        <fullName evidence="5">Ubiquitin-like protease family profile domain-containing protein</fullName>
    </recommendedName>
</protein>
<comment type="caution">
    <text evidence="6">The sequence shown here is derived from an EMBL/GenBank/DDBJ whole genome shotgun (WGS) entry which is preliminary data.</text>
</comment>
<evidence type="ECO:0000256" key="3">
    <source>
        <dbReference type="ARBA" id="ARBA00022801"/>
    </source>
</evidence>
<dbReference type="Gramene" id="PHT95614">
    <property type="protein sequence ID" value="PHT95614"/>
    <property type="gene ID" value="T459_03496"/>
</dbReference>
<dbReference type="GO" id="GO:0008234">
    <property type="term" value="F:cysteine-type peptidase activity"/>
    <property type="evidence" value="ECO:0007669"/>
    <property type="project" value="InterPro"/>
</dbReference>
<name>A0A2G3AN07_CAPAN</name>
<accession>A0A2G3AN07</accession>
<feature type="region of interest" description="Disordered" evidence="4">
    <location>
        <begin position="1"/>
        <end position="39"/>
    </location>
</feature>
<dbReference type="PROSITE" id="PS50600">
    <property type="entry name" value="ULP_PROTEASE"/>
    <property type="match status" value="1"/>
</dbReference>
<keyword evidence="2" id="KW-0645">Protease</keyword>
<sequence>MKELRKAATEKLKKAVEKSSRLSKKDDSGRPRLPKDVEGVGADIGSATLECLVVAVENLKPDNDNDGTSTMQRSKLRNDQDYRFITTNYFFKNYIDKTYSRYYEDDTDTVLTTQQDYAESIRVALIEEAITHIIKGYCMPSDLPWNQVDEVYVPINCNENFHWVLAVIFLKDWPNLETYKDKIIQTIQILNEHPFDVKYVQDNMQQECDNVDCGVFVACYAEYLSEEINLPSDGFEA</sequence>
<reference evidence="6 7" key="1">
    <citation type="journal article" date="2014" name="Nat. Genet.">
        <title>Genome sequence of the hot pepper provides insights into the evolution of pungency in Capsicum species.</title>
        <authorList>
            <person name="Kim S."/>
            <person name="Park M."/>
            <person name="Yeom S.I."/>
            <person name="Kim Y.M."/>
            <person name="Lee J.M."/>
            <person name="Lee H.A."/>
            <person name="Seo E."/>
            <person name="Choi J."/>
            <person name="Cheong K."/>
            <person name="Kim K.T."/>
            <person name="Jung K."/>
            <person name="Lee G.W."/>
            <person name="Oh S.K."/>
            <person name="Bae C."/>
            <person name="Kim S.B."/>
            <person name="Lee H.Y."/>
            <person name="Kim S.Y."/>
            <person name="Kim M.S."/>
            <person name="Kang B.C."/>
            <person name="Jo Y.D."/>
            <person name="Yang H.B."/>
            <person name="Jeong H.J."/>
            <person name="Kang W.H."/>
            <person name="Kwon J.K."/>
            <person name="Shin C."/>
            <person name="Lim J.Y."/>
            <person name="Park J.H."/>
            <person name="Huh J.H."/>
            <person name="Kim J.S."/>
            <person name="Kim B.D."/>
            <person name="Cohen O."/>
            <person name="Paran I."/>
            <person name="Suh M.C."/>
            <person name="Lee S.B."/>
            <person name="Kim Y.K."/>
            <person name="Shin Y."/>
            <person name="Noh S.J."/>
            <person name="Park J."/>
            <person name="Seo Y.S."/>
            <person name="Kwon S.Y."/>
            <person name="Kim H.A."/>
            <person name="Park J.M."/>
            <person name="Kim H.J."/>
            <person name="Choi S.B."/>
            <person name="Bosland P.W."/>
            <person name="Reeves G."/>
            <person name="Jo S.H."/>
            <person name="Lee B.W."/>
            <person name="Cho H.T."/>
            <person name="Choi H.S."/>
            <person name="Lee M.S."/>
            <person name="Yu Y."/>
            <person name="Do Choi Y."/>
            <person name="Park B.S."/>
            <person name="van Deynze A."/>
            <person name="Ashrafi H."/>
            <person name="Hill T."/>
            <person name="Kim W.T."/>
            <person name="Pai H.S."/>
            <person name="Ahn H.K."/>
            <person name="Yeam I."/>
            <person name="Giovannoni J.J."/>
            <person name="Rose J.K."/>
            <person name="Sorensen I."/>
            <person name="Lee S.J."/>
            <person name="Kim R.W."/>
            <person name="Choi I.Y."/>
            <person name="Choi B.S."/>
            <person name="Lim J.S."/>
            <person name="Lee Y.H."/>
            <person name="Choi D."/>
        </authorList>
    </citation>
    <scope>NUCLEOTIDE SEQUENCE [LARGE SCALE GENOMIC DNA]</scope>
    <source>
        <strain evidence="7">cv. CM334</strain>
    </source>
</reference>
<dbReference type="AlphaFoldDB" id="A0A2G3AN07"/>
<dbReference type="EMBL" id="AYRZ02000001">
    <property type="protein sequence ID" value="PHT95614.1"/>
    <property type="molecule type" value="Genomic_DNA"/>
</dbReference>
<dbReference type="InterPro" id="IPR003653">
    <property type="entry name" value="Peptidase_C48_C"/>
</dbReference>
<keyword evidence="7" id="KW-1185">Reference proteome</keyword>
<evidence type="ECO:0000259" key="5">
    <source>
        <dbReference type="PROSITE" id="PS50600"/>
    </source>
</evidence>
<dbReference type="PANTHER" id="PTHR31470:SF46">
    <property type="entry name" value="ULP1 PROTEASE FAMILY, C-TERMINAL CATALYTIC DOMAIN CONTAINING PROTEIN"/>
    <property type="match status" value="1"/>
</dbReference>
<evidence type="ECO:0000256" key="2">
    <source>
        <dbReference type="ARBA" id="ARBA00022670"/>
    </source>
</evidence>
<dbReference type="GO" id="GO:0006508">
    <property type="term" value="P:proteolysis"/>
    <property type="evidence" value="ECO:0007669"/>
    <property type="project" value="UniProtKB-KW"/>
</dbReference>
<evidence type="ECO:0000256" key="4">
    <source>
        <dbReference type="SAM" id="MobiDB-lite"/>
    </source>
</evidence>
<evidence type="ECO:0000256" key="1">
    <source>
        <dbReference type="ARBA" id="ARBA00005234"/>
    </source>
</evidence>
<dbReference type="Gene3D" id="3.40.395.10">
    <property type="entry name" value="Adenoviral Proteinase, Chain A"/>
    <property type="match status" value="1"/>
</dbReference>
<evidence type="ECO:0000313" key="7">
    <source>
        <dbReference type="Proteomes" id="UP000222542"/>
    </source>
</evidence>
<keyword evidence="3" id="KW-0378">Hydrolase</keyword>
<feature type="domain" description="Ubiquitin-like protease family profile" evidence="5">
    <location>
        <begin position="52"/>
        <end position="224"/>
    </location>
</feature>
<feature type="compositionally biased region" description="Basic and acidic residues" evidence="4">
    <location>
        <begin position="1"/>
        <end position="38"/>
    </location>
</feature>
<organism evidence="6 7">
    <name type="scientific">Capsicum annuum</name>
    <name type="common">Capsicum pepper</name>
    <dbReference type="NCBI Taxonomy" id="4072"/>
    <lineage>
        <taxon>Eukaryota</taxon>
        <taxon>Viridiplantae</taxon>
        <taxon>Streptophyta</taxon>
        <taxon>Embryophyta</taxon>
        <taxon>Tracheophyta</taxon>
        <taxon>Spermatophyta</taxon>
        <taxon>Magnoliopsida</taxon>
        <taxon>eudicotyledons</taxon>
        <taxon>Gunneridae</taxon>
        <taxon>Pentapetalae</taxon>
        <taxon>asterids</taxon>
        <taxon>lamiids</taxon>
        <taxon>Solanales</taxon>
        <taxon>Solanaceae</taxon>
        <taxon>Solanoideae</taxon>
        <taxon>Capsiceae</taxon>
        <taxon>Capsicum</taxon>
    </lineage>
</organism>
<dbReference type="Proteomes" id="UP000222542">
    <property type="component" value="Unassembled WGS sequence"/>
</dbReference>